<dbReference type="Pfam" id="PF00398">
    <property type="entry name" value="RrnaAD"/>
    <property type="match status" value="1"/>
</dbReference>
<dbReference type="InterPro" id="IPR020598">
    <property type="entry name" value="rRNA_Ade_methylase_Trfase_N"/>
</dbReference>
<dbReference type="EC" id="2.1.1.182" evidence="7"/>
<dbReference type="PROSITE" id="PS01131">
    <property type="entry name" value="RRNA_A_DIMETH"/>
    <property type="match status" value="1"/>
</dbReference>
<protein>
    <recommendedName>
        <fullName evidence="7">Ribosomal RNA small subunit methyltransferase A</fullName>
        <ecNumber evidence="7">2.1.1.182</ecNumber>
    </recommendedName>
    <alternativeName>
        <fullName evidence="7">16S rRNA (adenine(1518)-N(6)/adenine(1519)-N(6))-dimethyltransferase</fullName>
    </alternativeName>
    <alternativeName>
        <fullName evidence="7">16S rRNA dimethyladenosine transferase</fullName>
    </alternativeName>
    <alternativeName>
        <fullName evidence="7">16S rRNA dimethylase</fullName>
    </alternativeName>
    <alternativeName>
        <fullName evidence="7">S-adenosylmethionine-6-N', N'-adenosyl(rRNA) dimethyltransferase</fullName>
    </alternativeName>
</protein>
<sequence length="318" mass="33138">MSAAPDAGSGAGESGAVESGAVESGTGGSAAGGSTPALLGPAEVRELAERLGVSPTKKLGQNFVIDPNTVRKIVRLAGVTAADHVIEVGPGLGSLTLGITETGAEVTAVEIDHRLAAELPATIAAMQPAAAARFRVIRSDALELTADMLAALPSAPQLLVANLPYNVSVPILMELLDLIPELRGGLVMVQAEVGYRIAAQPGSKEYGAPSAKAAWYGPWRIAGTVSRRIFWPVPGVDSVLVGYERRDTPRGTIEERDVTFALVNAAFAQRRKMLRQSLQPVLGPLDTVVTVLEAAGIDPTLRAEQLGIDDYLAIARAR</sequence>
<dbReference type="PANTHER" id="PTHR11727:SF7">
    <property type="entry name" value="DIMETHYLADENOSINE TRANSFERASE-RELATED"/>
    <property type="match status" value="1"/>
</dbReference>
<evidence type="ECO:0000256" key="5">
    <source>
        <dbReference type="ARBA" id="ARBA00022691"/>
    </source>
</evidence>
<dbReference type="SUPFAM" id="SSF53335">
    <property type="entry name" value="S-adenosyl-L-methionine-dependent methyltransferases"/>
    <property type="match status" value="1"/>
</dbReference>
<feature type="binding site" evidence="7 8">
    <location>
        <position position="140"/>
    </location>
    <ligand>
        <name>S-adenosyl-L-methionine</name>
        <dbReference type="ChEBI" id="CHEBI:59789"/>
    </ligand>
</feature>
<evidence type="ECO:0000313" key="12">
    <source>
        <dbReference type="Proteomes" id="UP001645859"/>
    </source>
</evidence>
<dbReference type="HAMAP" id="MF_00607">
    <property type="entry name" value="16SrRNA_methyltr_A"/>
    <property type="match status" value="1"/>
</dbReference>
<feature type="region of interest" description="Disordered" evidence="9">
    <location>
        <begin position="1"/>
        <end position="37"/>
    </location>
</feature>
<feature type="binding site" evidence="7 8">
    <location>
        <position position="62"/>
    </location>
    <ligand>
        <name>S-adenosyl-L-methionine</name>
        <dbReference type="ChEBI" id="CHEBI:59789"/>
    </ligand>
</feature>
<name>A0ABS1SKD3_9MICO</name>
<dbReference type="InterPro" id="IPR023165">
    <property type="entry name" value="rRNA_Ade_diMease-like_C"/>
</dbReference>
<evidence type="ECO:0000256" key="2">
    <source>
        <dbReference type="ARBA" id="ARBA00022552"/>
    </source>
</evidence>
<feature type="domain" description="Ribosomal RNA adenine methylase transferase N-terminal" evidence="10">
    <location>
        <begin position="69"/>
        <end position="247"/>
    </location>
</feature>
<reference evidence="11 12" key="1">
    <citation type="submission" date="2018-09" db="EMBL/GenBank/DDBJ databases">
        <title>Comparative genomics of Leucobacter spp.</title>
        <authorList>
            <person name="Reis A.C."/>
            <person name="Kolvenbach B.A."/>
            <person name="Corvini P.F.X."/>
            <person name="Nunes O.C."/>
        </authorList>
    </citation>
    <scope>NUCLEOTIDE SEQUENCE [LARGE SCALE GENOMIC DNA]</scope>
    <source>
        <strain evidence="11 12">TAN 31504</strain>
    </source>
</reference>
<feature type="compositionally biased region" description="Low complexity" evidence="9">
    <location>
        <begin position="14"/>
        <end position="24"/>
    </location>
</feature>
<comment type="function">
    <text evidence="7">Specifically dimethylates two adjacent adenosines (A1518 and A1519) in the loop of a conserved hairpin near the 3'-end of 16S rRNA in the 30S particle. May play a critical role in biogenesis of 30S subunits.</text>
</comment>
<dbReference type="InterPro" id="IPR011530">
    <property type="entry name" value="rRNA_adenine_dimethylase"/>
</dbReference>
<feature type="binding site" evidence="7 8">
    <location>
        <position position="64"/>
    </location>
    <ligand>
        <name>S-adenosyl-L-methionine</name>
        <dbReference type="ChEBI" id="CHEBI:59789"/>
    </ligand>
</feature>
<evidence type="ECO:0000256" key="7">
    <source>
        <dbReference type="HAMAP-Rule" id="MF_00607"/>
    </source>
</evidence>
<dbReference type="EMBL" id="QYAC01000006">
    <property type="protein sequence ID" value="MBL3679949.1"/>
    <property type="molecule type" value="Genomic_DNA"/>
</dbReference>
<dbReference type="InterPro" id="IPR001737">
    <property type="entry name" value="KsgA/Erm"/>
</dbReference>
<dbReference type="GO" id="GO:0052908">
    <property type="term" value="F:16S rRNA (adenine(1518)-N(6)/adenine(1519)-N(6))-dimethyltransferase activity"/>
    <property type="evidence" value="ECO:0007669"/>
    <property type="project" value="UniProtKB-EC"/>
</dbReference>
<keyword evidence="3 7" id="KW-0489">Methyltransferase</keyword>
<gene>
    <name evidence="7 11" type="primary">rsmA</name>
    <name evidence="7" type="synonym">ksgA</name>
    <name evidence="11" type="ORF">D3230_11725</name>
</gene>
<evidence type="ECO:0000256" key="4">
    <source>
        <dbReference type="ARBA" id="ARBA00022679"/>
    </source>
</evidence>
<keyword evidence="5 7" id="KW-0949">S-adenosyl-L-methionine</keyword>
<evidence type="ECO:0000259" key="10">
    <source>
        <dbReference type="SMART" id="SM00650"/>
    </source>
</evidence>
<dbReference type="InterPro" id="IPR020596">
    <property type="entry name" value="rRNA_Ade_Mease_Trfase_CS"/>
</dbReference>
<dbReference type="Gene3D" id="1.10.8.100">
    <property type="entry name" value="Ribosomal RNA adenine dimethylase-like, domain 2"/>
    <property type="match status" value="1"/>
</dbReference>
<keyword evidence="12" id="KW-1185">Reference proteome</keyword>
<dbReference type="PANTHER" id="PTHR11727">
    <property type="entry name" value="DIMETHYLADENOSINE TRANSFERASE"/>
    <property type="match status" value="1"/>
</dbReference>
<evidence type="ECO:0000256" key="1">
    <source>
        <dbReference type="ARBA" id="ARBA00022490"/>
    </source>
</evidence>
<proteinExistence type="inferred from homology"/>
<evidence type="ECO:0000256" key="3">
    <source>
        <dbReference type="ARBA" id="ARBA00022603"/>
    </source>
</evidence>
<accession>A0ABS1SKD3</accession>
<evidence type="ECO:0000256" key="6">
    <source>
        <dbReference type="ARBA" id="ARBA00022884"/>
    </source>
</evidence>
<dbReference type="Proteomes" id="UP001645859">
    <property type="component" value="Unassembled WGS sequence"/>
</dbReference>
<keyword evidence="4 7" id="KW-0808">Transferase</keyword>
<dbReference type="PROSITE" id="PS51689">
    <property type="entry name" value="SAM_RNA_A_N6_MT"/>
    <property type="match status" value="1"/>
</dbReference>
<evidence type="ECO:0000313" key="11">
    <source>
        <dbReference type="EMBL" id="MBL3679949.1"/>
    </source>
</evidence>
<dbReference type="InterPro" id="IPR029063">
    <property type="entry name" value="SAM-dependent_MTases_sf"/>
</dbReference>
<dbReference type="SMART" id="SM00650">
    <property type="entry name" value="rADc"/>
    <property type="match status" value="1"/>
</dbReference>
<keyword evidence="6 7" id="KW-0694">RNA-binding</keyword>
<keyword evidence="2 7" id="KW-0698">rRNA processing</keyword>
<evidence type="ECO:0000256" key="8">
    <source>
        <dbReference type="PROSITE-ProRule" id="PRU01026"/>
    </source>
</evidence>
<comment type="similarity">
    <text evidence="7">Belongs to the class I-like SAM-binding methyltransferase superfamily. rRNA adenine N(6)-methyltransferase family. RsmA subfamily.</text>
</comment>
<feature type="binding site" evidence="7 8">
    <location>
        <position position="110"/>
    </location>
    <ligand>
        <name>S-adenosyl-L-methionine</name>
        <dbReference type="ChEBI" id="CHEBI:59789"/>
    </ligand>
</feature>
<dbReference type="Gene3D" id="3.40.50.150">
    <property type="entry name" value="Vaccinia Virus protein VP39"/>
    <property type="match status" value="1"/>
</dbReference>
<feature type="binding site" evidence="7 8">
    <location>
        <position position="162"/>
    </location>
    <ligand>
        <name>S-adenosyl-L-methionine</name>
        <dbReference type="ChEBI" id="CHEBI:59789"/>
    </ligand>
</feature>
<dbReference type="NCBIfam" id="TIGR00755">
    <property type="entry name" value="ksgA"/>
    <property type="match status" value="1"/>
</dbReference>
<comment type="caution">
    <text evidence="11">The sequence shown here is derived from an EMBL/GenBank/DDBJ whole genome shotgun (WGS) entry which is preliminary data.</text>
</comment>
<dbReference type="CDD" id="cd02440">
    <property type="entry name" value="AdoMet_MTases"/>
    <property type="match status" value="1"/>
</dbReference>
<comment type="catalytic activity">
    <reaction evidence="7">
        <text>adenosine(1518)/adenosine(1519) in 16S rRNA + 4 S-adenosyl-L-methionine = N(6)-dimethyladenosine(1518)/N(6)-dimethyladenosine(1519) in 16S rRNA + 4 S-adenosyl-L-homocysteine + 4 H(+)</text>
        <dbReference type="Rhea" id="RHEA:19609"/>
        <dbReference type="Rhea" id="RHEA-COMP:10232"/>
        <dbReference type="Rhea" id="RHEA-COMP:10233"/>
        <dbReference type="ChEBI" id="CHEBI:15378"/>
        <dbReference type="ChEBI" id="CHEBI:57856"/>
        <dbReference type="ChEBI" id="CHEBI:59789"/>
        <dbReference type="ChEBI" id="CHEBI:74411"/>
        <dbReference type="ChEBI" id="CHEBI:74493"/>
        <dbReference type="EC" id="2.1.1.182"/>
    </reaction>
</comment>
<feature type="binding site" evidence="7 8">
    <location>
        <position position="89"/>
    </location>
    <ligand>
        <name>S-adenosyl-L-methionine</name>
        <dbReference type="ChEBI" id="CHEBI:59789"/>
    </ligand>
</feature>
<evidence type="ECO:0000256" key="9">
    <source>
        <dbReference type="SAM" id="MobiDB-lite"/>
    </source>
</evidence>
<keyword evidence="1 7" id="KW-0963">Cytoplasm</keyword>
<comment type="subcellular location">
    <subcellularLocation>
        <location evidence="7">Cytoplasm</location>
    </subcellularLocation>
</comment>
<organism evidence="11 12">
    <name type="scientific">Leucobacter chromiireducens subsp. solipictus</name>
    <dbReference type="NCBI Taxonomy" id="398235"/>
    <lineage>
        <taxon>Bacteria</taxon>
        <taxon>Bacillati</taxon>
        <taxon>Actinomycetota</taxon>
        <taxon>Actinomycetes</taxon>
        <taxon>Micrococcales</taxon>
        <taxon>Microbacteriaceae</taxon>
        <taxon>Leucobacter</taxon>
    </lineage>
</organism>